<evidence type="ECO:0000256" key="1">
    <source>
        <dbReference type="SAM" id="MobiDB-lite"/>
    </source>
</evidence>
<dbReference type="EMBL" id="JAFKCV010000003">
    <property type="protein sequence ID" value="MBN7825104.1"/>
    <property type="molecule type" value="Genomic_DNA"/>
</dbReference>
<dbReference type="Gene3D" id="2.60.120.260">
    <property type="entry name" value="Galactose-binding domain-like"/>
    <property type="match status" value="1"/>
</dbReference>
<dbReference type="Gene3D" id="3.40.50.410">
    <property type="entry name" value="von Willebrand factor, type A domain"/>
    <property type="match status" value="2"/>
</dbReference>
<protein>
    <submittedName>
        <fullName evidence="5">VWA domain-containing protein</fullName>
    </submittedName>
</protein>
<feature type="region of interest" description="Disordered" evidence="1">
    <location>
        <begin position="527"/>
        <end position="568"/>
    </location>
</feature>
<dbReference type="SUPFAM" id="SSF89260">
    <property type="entry name" value="Collagen-binding domain"/>
    <property type="match status" value="1"/>
</dbReference>
<dbReference type="Pfam" id="PF13519">
    <property type="entry name" value="VWA_2"/>
    <property type="match status" value="1"/>
</dbReference>
<dbReference type="PROSITE" id="PS50022">
    <property type="entry name" value="FA58C_3"/>
    <property type="match status" value="1"/>
</dbReference>
<dbReference type="RefSeq" id="WP_206573206.1">
    <property type="nucleotide sequence ID" value="NZ_JAFKCV010000003.1"/>
</dbReference>
<reference evidence="5" key="1">
    <citation type="submission" date="2021-03" db="EMBL/GenBank/DDBJ databases">
        <title>novel species isolated from a fishpond in China.</title>
        <authorList>
            <person name="Lu H."/>
            <person name="Cai Z."/>
        </authorList>
    </citation>
    <scope>NUCLEOTIDE SEQUENCE</scope>
    <source>
        <strain evidence="5">JCM 30855</strain>
    </source>
</reference>
<dbReference type="InterPro" id="IPR000421">
    <property type="entry name" value="FA58C"/>
</dbReference>
<organism evidence="5 6">
    <name type="scientific">Bowmanella dokdonensis</name>
    <dbReference type="NCBI Taxonomy" id="751969"/>
    <lineage>
        <taxon>Bacteria</taxon>
        <taxon>Pseudomonadati</taxon>
        <taxon>Pseudomonadota</taxon>
        <taxon>Gammaproteobacteria</taxon>
        <taxon>Alteromonadales</taxon>
        <taxon>Alteromonadaceae</taxon>
        <taxon>Bowmanella</taxon>
    </lineage>
</organism>
<dbReference type="Pfam" id="PF00754">
    <property type="entry name" value="F5_F8_type_C"/>
    <property type="match status" value="1"/>
</dbReference>
<feature type="compositionally biased region" description="Low complexity" evidence="1">
    <location>
        <begin position="527"/>
        <end position="536"/>
    </location>
</feature>
<sequence length="1966" mass="213017">MNRFLCSLSLLLWACLAQPSFARDGNAPLSAYDIGDKALYPKPGPVSQVTRQAQIRTYPSLSPLVSSQPLQSMQNKAVKLELLALTRSDEIGGQAVPDDQEAIILTTRWTNLIPKANVAKSQLEGKADRTNGAGSLFSGGSSGNEKMVEVDVAFKVSAARRHLTLAADGLAYEAQLSSQSLPQGMPLEQDFVLPRHGESKNARLAFVVPKGSRHLALQFIDNLHGSLDVPLEGEAAKAKQPPVSLGKTVQIAGVELTVGGLSYISSYLDKAAPDGWHYLQLSLLGRGRGGADSALARLDPTRILWLNGDEGRLFMALPSEDGEPTLSFTPAVFQQRQVSFLLPESLDRFTLGIRGDNRTTVLPVTAQPPLSLPPSPLSGRDGNSLTVSVFGLRFDKQQLILDLAVVSHLPDKGLELILQDQFRLSGEQQGKVDLNVTRGLSSRPPQPLVVPPASAVRFELAFGLPAGQMPQYLWFGGFEQELKLDLGSLKVKGAYGQADNNGKTVFPEFSSRPAPVSVEPATVAVRTTTPDTQAATPPEPKPYRPSPPVALPAFDPGEVPTEKEPNDSVKEAEALGSSHMVRGTLSDKDMDVFYLDVQGNPQKWLLEVQGSGVGGNVAYIDASGVAQLQRRPNAGVDVVWLENLYLMPGRHWFSVQSSGREGEYVLRVVPLGVPAPGDELEPNDDISRAHSLTFGTERSGLIAFASDEDHYSFSLEMPSHVRLTLLPPEDLRLDLRIEGNGSGIARAGDYLGEAGKPVRYQAWLEAGDYQVKVYSGRRESSQSAYRLRLDLLDPFDLADDREPNDSAGSAAPLPFGKQMQGLVGDFGDTDWFFLPPLEQPTRLTLTVQSDKRRIGAALKQIEGQEVRSVSMNSDVTKRTDHSDTYHASLEAGKRYVVNLMGQGRYTLGASFDTTLTAAPDIGGPTLALVGEVPVFSAYRNSQQQVDLLARISAGEQDLYGLSLQSAVSQAGWSVSLPEGPISLKKGQSLDVPLTLTGTPDRPDGPPATLFLHASNNDHKGSTLAVPLAAQCDAFPLSETSYQPVPKSLRGGINLARSGIGAQPPPNDSTLAQLFDGMVASGGEWSASSGQLPYEIQVQLAGDGTTPLAGVALIPQVGYGNQDQLGPFSVLISDDGSQFTQVYEGQLSPRSEEQYFPFPTPVRARFVRLRLGARDAGSPSARLSLAEVKVIAAADVRPFGQQGINLADPNWGGHVVRALPQAYGYGNLEAMLTDKEDADILPYRKGDVAPVEWVIGFHHNRAARLQGFSWREQSKPLPRGIRAIEDIEVSVSLTGPLGPWQSLGRWPVPSEPGQQASIEFEEPVWARFVKFHRNGHSDESYGWRLPETLRILEKPADGSYQSIVGEWGLYRQEAAYEQLHPMSAVAGIQDLAGDSQKTALALTPGRPLDERVSLGRDRDMFSLQIPADQNQLSLTFTGEDVSRLAVSLSDESGLRVTLTDQYDAMGNRRFDATVVGGHRYFVQVEEPPRSIMIAWDNSSSVARFHPLMYRSLQRFFDEVKPQQEWVNLIPFRDRGAAPLLANWSDDPQVLKQALNSYNRADGSSNAENTLTAALSAFTGRPGNRAMVVLTDAASDGFGRSRDLWAGFDKMRPAVFPLELHLRARGIEHFQNLMQDWAAVNRGRYAAFRTLADLDRAFARASCLMRRPVSYRLQADSSRVEPGSLILEWQPDKAAAGAVVELIVDASGSMRSKKALLDGKLKIEVAKDVLHQVINSFPDQLDVGLRLYGHRVREGQPGDCQDSELVLPIAPFDADALRSRIDAIQALGTTSISYSLQQAGLDLEKTSGRKLILLVTDGEEECQGNPAEAITALRDKGLDVRLDIAGFALPNEKTKQDMRLAAAAGGGEFFDAKDKDSLISAIRQSLAATYEILDAQGLVVGKGLVGDPALVLAPGYYQVKVSSARADASFPVVIEKGSRQVLTLQSDGEVIRQIGATGTSGQLTPGVQ</sequence>
<comment type="caution">
    <text evidence="5">The sequence shown here is derived from an EMBL/GenBank/DDBJ whole genome shotgun (WGS) entry which is preliminary data.</text>
</comment>
<dbReference type="SMART" id="SM00327">
    <property type="entry name" value="VWA"/>
    <property type="match status" value="2"/>
</dbReference>
<accession>A0A939IQJ5</accession>
<proteinExistence type="predicted"/>
<feature type="chain" id="PRO_5037473967" evidence="2">
    <location>
        <begin position="23"/>
        <end position="1966"/>
    </location>
</feature>
<dbReference type="PROSITE" id="PS50234">
    <property type="entry name" value="VWFA"/>
    <property type="match status" value="1"/>
</dbReference>
<feature type="domain" description="VWFA" evidence="4">
    <location>
        <begin position="1697"/>
        <end position="1884"/>
    </location>
</feature>
<keyword evidence="2" id="KW-0732">Signal</keyword>
<dbReference type="Proteomes" id="UP000664654">
    <property type="component" value="Unassembled WGS sequence"/>
</dbReference>
<dbReference type="SUPFAM" id="SSF49785">
    <property type="entry name" value="Galactose-binding domain-like"/>
    <property type="match status" value="1"/>
</dbReference>
<gene>
    <name evidence="5" type="ORF">J0A66_07700</name>
</gene>
<evidence type="ECO:0000259" key="4">
    <source>
        <dbReference type="PROSITE" id="PS50234"/>
    </source>
</evidence>
<dbReference type="Gene3D" id="2.60.120.380">
    <property type="match status" value="4"/>
</dbReference>
<feature type="compositionally biased region" description="Pro residues" evidence="1">
    <location>
        <begin position="537"/>
        <end position="550"/>
    </location>
</feature>
<dbReference type="SUPFAM" id="SSF53300">
    <property type="entry name" value="vWA-like"/>
    <property type="match status" value="2"/>
</dbReference>
<evidence type="ECO:0000313" key="6">
    <source>
        <dbReference type="Proteomes" id="UP000664654"/>
    </source>
</evidence>
<evidence type="ECO:0000256" key="2">
    <source>
        <dbReference type="SAM" id="SignalP"/>
    </source>
</evidence>
<dbReference type="InterPro" id="IPR008979">
    <property type="entry name" value="Galactose-bd-like_sf"/>
</dbReference>
<keyword evidence="6" id="KW-1185">Reference proteome</keyword>
<feature type="domain" description="F5/8 type C" evidence="3">
    <location>
        <begin position="1084"/>
        <end position="1187"/>
    </location>
</feature>
<dbReference type="InterPro" id="IPR036465">
    <property type="entry name" value="vWFA_dom_sf"/>
</dbReference>
<dbReference type="InterPro" id="IPR002035">
    <property type="entry name" value="VWF_A"/>
</dbReference>
<feature type="signal peptide" evidence="2">
    <location>
        <begin position="1"/>
        <end position="22"/>
    </location>
</feature>
<name>A0A939IQJ5_9ALTE</name>
<evidence type="ECO:0000259" key="3">
    <source>
        <dbReference type="PROSITE" id="PS50022"/>
    </source>
</evidence>
<dbReference type="Pfam" id="PF13768">
    <property type="entry name" value="VWA_3"/>
    <property type="match status" value="1"/>
</dbReference>
<evidence type="ECO:0000313" key="5">
    <source>
        <dbReference type="EMBL" id="MBN7825104.1"/>
    </source>
</evidence>